<feature type="domain" description="Multidrug resistance protein MdtA-like C-terminal permuted SH3" evidence="6">
    <location>
        <begin position="322"/>
        <end position="382"/>
    </location>
</feature>
<dbReference type="InterPro" id="IPR058626">
    <property type="entry name" value="MdtA-like_b-barrel"/>
</dbReference>
<proteinExistence type="inferred from homology"/>
<name>A0A4Y6UKZ0_9PROT</name>
<dbReference type="Proteomes" id="UP000316313">
    <property type="component" value="Chromosome"/>
</dbReference>
<feature type="domain" description="Multidrug resistance protein MdtA-like beta-barrel" evidence="5">
    <location>
        <begin position="226"/>
        <end position="316"/>
    </location>
</feature>
<evidence type="ECO:0000256" key="2">
    <source>
        <dbReference type="ARBA" id="ARBA00009477"/>
    </source>
</evidence>
<reference evidence="7 8" key="1">
    <citation type="submission" date="2019-03" db="EMBL/GenBank/DDBJ databases">
        <title>The complete genome sequence of Swingsia samuiensis NBRC107927(T).</title>
        <authorList>
            <person name="Chua K.-O."/>
            <person name="Chan K.-G."/>
            <person name="See-Too W.-S."/>
        </authorList>
    </citation>
    <scope>NUCLEOTIDE SEQUENCE [LARGE SCALE GENOMIC DNA]</scope>
    <source>
        <strain evidence="7 8">AH83</strain>
    </source>
</reference>
<accession>A0A4Y6UKZ0</accession>
<dbReference type="InterPro" id="IPR058624">
    <property type="entry name" value="MdtA-like_HH"/>
</dbReference>
<dbReference type="Pfam" id="PF25876">
    <property type="entry name" value="HH_MFP_RND"/>
    <property type="match status" value="1"/>
</dbReference>
<dbReference type="GO" id="GO:0030313">
    <property type="term" value="C:cell envelope"/>
    <property type="evidence" value="ECO:0007669"/>
    <property type="project" value="UniProtKB-SubCell"/>
</dbReference>
<dbReference type="GO" id="GO:0046677">
    <property type="term" value="P:response to antibiotic"/>
    <property type="evidence" value="ECO:0007669"/>
    <property type="project" value="TreeGrafter"/>
</dbReference>
<dbReference type="Gene3D" id="2.40.420.20">
    <property type="match status" value="1"/>
</dbReference>
<comment type="similarity">
    <text evidence="2">Belongs to the membrane fusion protein (MFP) (TC 8.A.1) family.</text>
</comment>
<dbReference type="Pfam" id="PF25967">
    <property type="entry name" value="RND-MFP_C"/>
    <property type="match status" value="1"/>
</dbReference>
<evidence type="ECO:0000259" key="3">
    <source>
        <dbReference type="Pfam" id="PF25876"/>
    </source>
</evidence>
<dbReference type="SUPFAM" id="SSF111369">
    <property type="entry name" value="HlyD-like secretion proteins"/>
    <property type="match status" value="1"/>
</dbReference>
<feature type="domain" description="Multidrug resistance protein MdtA-like alpha-helical hairpin" evidence="3">
    <location>
        <begin position="120"/>
        <end position="189"/>
    </location>
</feature>
<evidence type="ECO:0000313" key="8">
    <source>
        <dbReference type="Proteomes" id="UP000316313"/>
    </source>
</evidence>
<dbReference type="Gene3D" id="2.40.50.100">
    <property type="match status" value="1"/>
</dbReference>
<dbReference type="OrthoDB" id="9800613at2"/>
<dbReference type="InterPro" id="IPR006143">
    <property type="entry name" value="RND_pump_MFP"/>
</dbReference>
<dbReference type="FunFam" id="2.40.420.20:FF:000001">
    <property type="entry name" value="Efflux RND transporter periplasmic adaptor subunit"/>
    <property type="match status" value="1"/>
</dbReference>
<evidence type="ECO:0000259" key="5">
    <source>
        <dbReference type="Pfam" id="PF25944"/>
    </source>
</evidence>
<dbReference type="PANTHER" id="PTHR30158:SF3">
    <property type="entry name" value="MULTIDRUG EFFLUX PUMP SUBUNIT ACRA-RELATED"/>
    <property type="match status" value="1"/>
</dbReference>
<dbReference type="Pfam" id="PF25944">
    <property type="entry name" value="Beta-barrel_RND"/>
    <property type="match status" value="1"/>
</dbReference>
<dbReference type="InterPro" id="IPR058627">
    <property type="entry name" value="MdtA-like_C"/>
</dbReference>
<dbReference type="EMBL" id="CP038141">
    <property type="protein sequence ID" value="QDH17136.1"/>
    <property type="molecule type" value="Genomic_DNA"/>
</dbReference>
<dbReference type="RefSeq" id="WP_141460783.1">
    <property type="nucleotide sequence ID" value="NZ_CP038141.1"/>
</dbReference>
<sequence>MPFFQRKILDFVEDGAKKSRSLDVMKRSAVLGALPIVLLGCHKKVETPKPQPQPVDIITLHTQAVGLETSLPGRIEAYEQAQIRPQVSGVIVSRDFEQGADVKAGQQLYQIYIAPYQAAYDQAKAQLMNAQASAVRARAQLRRYGPLVKAHAVSSQDYDNTLAAARQADAQVAQAKASVEAATVNLNYTHVRAPISGRIGRTLYTAGALVTANQTQPVAVVTRLDPVYVDVNLAASDMLRLKRELASGQIERKGTDAAAVGLRLEDNSEYPQYGKLELSEVTVDPSTGTLVIRAVFENPDHILLPGMFVHAYVREGIDPKGILVPQEAVQRDFKGAPFVMVMDNDHKVHQRSIETVRTIDSSWLVNKGVQAGEKIVVNGLQKILPGAEVSPREVSSGKAE</sequence>
<dbReference type="PANTHER" id="PTHR30158">
    <property type="entry name" value="ACRA/E-RELATED COMPONENT OF DRUG EFFLUX TRANSPORTER"/>
    <property type="match status" value="1"/>
</dbReference>
<evidence type="ECO:0000256" key="1">
    <source>
        <dbReference type="ARBA" id="ARBA00004196"/>
    </source>
</evidence>
<dbReference type="AlphaFoldDB" id="A0A4Y6UKZ0"/>
<evidence type="ECO:0000313" key="7">
    <source>
        <dbReference type="EMBL" id="QDH17136.1"/>
    </source>
</evidence>
<gene>
    <name evidence="7" type="ORF">E3D00_05830</name>
</gene>
<dbReference type="Pfam" id="PF25917">
    <property type="entry name" value="BSH_RND"/>
    <property type="match status" value="1"/>
</dbReference>
<dbReference type="Gene3D" id="1.10.287.470">
    <property type="entry name" value="Helix hairpin bin"/>
    <property type="match status" value="1"/>
</dbReference>
<feature type="domain" description="Multidrug resistance protein MdtA-like barrel-sandwich hybrid" evidence="4">
    <location>
        <begin position="79"/>
        <end position="222"/>
    </location>
</feature>
<organism evidence="7 8">
    <name type="scientific">Swingsia samuiensis</name>
    <dbReference type="NCBI Taxonomy" id="1293412"/>
    <lineage>
        <taxon>Bacteria</taxon>
        <taxon>Pseudomonadati</taxon>
        <taxon>Pseudomonadota</taxon>
        <taxon>Alphaproteobacteria</taxon>
        <taxon>Acetobacterales</taxon>
        <taxon>Acetobacteraceae</taxon>
        <taxon>Swingsia</taxon>
    </lineage>
</organism>
<dbReference type="NCBIfam" id="TIGR01730">
    <property type="entry name" value="RND_mfp"/>
    <property type="match status" value="1"/>
</dbReference>
<dbReference type="KEGG" id="ssam:E3D00_05830"/>
<protein>
    <submittedName>
        <fullName evidence="7">Efflux RND transporter periplasmic adaptor subunit</fullName>
    </submittedName>
</protein>
<dbReference type="GO" id="GO:0005886">
    <property type="term" value="C:plasma membrane"/>
    <property type="evidence" value="ECO:0007669"/>
    <property type="project" value="TreeGrafter"/>
</dbReference>
<dbReference type="Gene3D" id="2.40.30.170">
    <property type="match status" value="1"/>
</dbReference>
<dbReference type="InterPro" id="IPR058625">
    <property type="entry name" value="MdtA-like_BSH"/>
</dbReference>
<keyword evidence="8" id="KW-1185">Reference proteome</keyword>
<comment type="subcellular location">
    <subcellularLocation>
        <location evidence="1">Cell envelope</location>
    </subcellularLocation>
</comment>
<evidence type="ECO:0000259" key="6">
    <source>
        <dbReference type="Pfam" id="PF25967"/>
    </source>
</evidence>
<dbReference type="GO" id="GO:0022857">
    <property type="term" value="F:transmembrane transporter activity"/>
    <property type="evidence" value="ECO:0007669"/>
    <property type="project" value="InterPro"/>
</dbReference>
<evidence type="ECO:0000259" key="4">
    <source>
        <dbReference type="Pfam" id="PF25917"/>
    </source>
</evidence>